<evidence type="ECO:0000256" key="1">
    <source>
        <dbReference type="SAM" id="MobiDB-lite"/>
    </source>
</evidence>
<dbReference type="Proteomes" id="UP000887540">
    <property type="component" value="Unplaced"/>
</dbReference>
<name>A0A914BZP3_9BILA</name>
<evidence type="ECO:0000313" key="2">
    <source>
        <dbReference type="Proteomes" id="UP000887540"/>
    </source>
</evidence>
<feature type="region of interest" description="Disordered" evidence="1">
    <location>
        <begin position="285"/>
        <end position="307"/>
    </location>
</feature>
<keyword evidence="2" id="KW-1185">Reference proteome</keyword>
<dbReference type="WBParaSite" id="ACRNAN_Path_1371.g5379.t1">
    <property type="protein sequence ID" value="ACRNAN_Path_1371.g5379.t1"/>
    <property type="gene ID" value="ACRNAN_Path_1371.g5379"/>
</dbReference>
<organism evidence="2 3">
    <name type="scientific">Acrobeloides nanus</name>
    <dbReference type="NCBI Taxonomy" id="290746"/>
    <lineage>
        <taxon>Eukaryota</taxon>
        <taxon>Metazoa</taxon>
        <taxon>Ecdysozoa</taxon>
        <taxon>Nematoda</taxon>
        <taxon>Chromadorea</taxon>
        <taxon>Rhabditida</taxon>
        <taxon>Tylenchina</taxon>
        <taxon>Cephalobomorpha</taxon>
        <taxon>Cephaloboidea</taxon>
        <taxon>Cephalobidae</taxon>
        <taxon>Acrobeloides</taxon>
    </lineage>
</organism>
<protein>
    <submittedName>
        <fullName evidence="3">Uncharacterized protein</fullName>
    </submittedName>
</protein>
<sequence length="307" mass="35772">MKRKRTSDYPNGDDVEDRDWDKNSDTASFSTSSSIVYQPIAKRRNLDFGDVDETNSVYETGDEDCELWLIRKPKGISLEELLDCKFPKKVPKPNESRVKSWEIASTSDPNDSVGYKEVVTAKFERAAKPMFYMSNRDFYAAEDSEGDDERVDVEIANPSEIFHGVVTIAREIPLMNNFPLMPEENFLEPDPQETEILKPSRKIRSIRKRAMVDYEALPQRLRAFGVKTMKKRKKAKKHKMGKKDREELKLKEVKIVQEVKKSQKIKVKQELEDLSYSFHRENTITKLEPPSDSDLRRRSIKREPIDF</sequence>
<reference evidence="3" key="1">
    <citation type="submission" date="2022-11" db="UniProtKB">
        <authorList>
            <consortium name="WormBaseParasite"/>
        </authorList>
    </citation>
    <scope>IDENTIFICATION</scope>
</reference>
<evidence type="ECO:0000313" key="3">
    <source>
        <dbReference type="WBParaSite" id="ACRNAN_Path_1371.g5379.t1"/>
    </source>
</evidence>
<feature type="compositionally biased region" description="Basic and acidic residues" evidence="1">
    <location>
        <begin position="293"/>
        <end position="307"/>
    </location>
</feature>
<accession>A0A914BZP3</accession>
<dbReference type="AlphaFoldDB" id="A0A914BZP3"/>
<feature type="region of interest" description="Disordered" evidence="1">
    <location>
        <begin position="1"/>
        <end position="32"/>
    </location>
</feature>
<proteinExistence type="predicted"/>